<dbReference type="GO" id="GO:0003712">
    <property type="term" value="F:transcription coregulator activity"/>
    <property type="evidence" value="ECO:0007669"/>
    <property type="project" value="InterPro"/>
</dbReference>
<evidence type="ECO:0000313" key="11">
    <source>
        <dbReference type="Proteomes" id="UP001305414"/>
    </source>
</evidence>
<comment type="similarity">
    <text evidence="2 7">Belongs to the Mediator complex subunit 9 family.</text>
</comment>
<feature type="coiled-coil region" evidence="8">
    <location>
        <begin position="113"/>
        <end position="147"/>
    </location>
</feature>
<organism evidence="10 11">
    <name type="scientific">Xylaria bambusicola</name>
    <dbReference type="NCBI Taxonomy" id="326684"/>
    <lineage>
        <taxon>Eukaryota</taxon>
        <taxon>Fungi</taxon>
        <taxon>Dikarya</taxon>
        <taxon>Ascomycota</taxon>
        <taxon>Pezizomycotina</taxon>
        <taxon>Sordariomycetes</taxon>
        <taxon>Xylariomycetidae</taxon>
        <taxon>Xylariales</taxon>
        <taxon>Xylariaceae</taxon>
        <taxon>Xylaria</taxon>
    </lineage>
</organism>
<comment type="caution">
    <text evidence="10">The sequence shown here is derived from an EMBL/GenBank/DDBJ whole genome shotgun (WGS) entry which is preliminary data.</text>
</comment>
<accession>A0AAN7UB41</accession>
<evidence type="ECO:0000256" key="5">
    <source>
        <dbReference type="ARBA" id="ARBA00023163"/>
    </source>
</evidence>
<evidence type="ECO:0000256" key="2">
    <source>
        <dbReference type="ARBA" id="ARBA00008089"/>
    </source>
</evidence>
<dbReference type="EMBL" id="JAWHQM010000002">
    <property type="protein sequence ID" value="KAK5625243.1"/>
    <property type="molecule type" value="Genomic_DNA"/>
</dbReference>
<dbReference type="GO" id="GO:0006357">
    <property type="term" value="P:regulation of transcription by RNA polymerase II"/>
    <property type="evidence" value="ECO:0007669"/>
    <property type="project" value="InterPro"/>
</dbReference>
<keyword evidence="8" id="KW-0175">Coiled coil</keyword>
<proteinExistence type="inferred from homology"/>
<evidence type="ECO:0000256" key="3">
    <source>
        <dbReference type="ARBA" id="ARBA00023015"/>
    </source>
</evidence>
<evidence type="ECO:0000256" key="7">
    <source>
        <dbReference type="RuleBase" id="RU364145"/>
    </source>
</evidence>
<keyword evidence="3 7" id="KW-0805">Transcription regulation</keyword>
<evidence type="ECO:0000313" key="10">
    <source>
        <dbReference type="EMBL" id="KAK5625243.1"/>
    </source>
</evidence>
<keyword evidence="11" id="KW-1185">Reference proteome</keyword>
<comment type="subunit">
    <text evidence="7">Component of the Mediator complex.</text>
</comment>
<dbReference type="GO" id="GO:0016592">
    <property type="term" value="C:mediator complex"/>
    <property type="evidence" value="ECO:0007669"/>
    <property type="project" value="InterPro"/>
</dbReference>
<protein>
    <recommendedName>
        <fullName evidence="7">Mediator of RNA polymerase II transcription subunit 9</fullName>
    </recommendedName>
    <alternativeName>
        <fullName evidence="7">Mediator complex subunit 9</fullName>
    </alternativeName>
</protein>
<keyword evidence="5 7" id="KW-0804">Transcription</keyword>
<evidence type="ECO:0000256" key="8">
    <source>
        <dbReference type="SAM" id="Coils"/>
    </source>
</evidence>
<comment type="function">
    <text evidence="7">Component of the Mediator complex, a coactivator involved in the regulated transcription of nearly all RNA polymerase II-dependent genes. Mediator functions as a bridge to convey information from gene-specific regulatory proteins to the basal RNA polymerase II transcription machinery. Mediator is recruited to promoters by direct interactions with regulatory proteins and serves as a scaffold for the assembly of a functional preinitiation complex with RNA polymerase II and the general transcription factors.</text>
</comment>
<dbReference type="Pfam" id="PF07544">
    <property type="entry name" value="Med9"/>
    <property type="match status" value="1"/>
</dbReference>
<evidence type="ECO:0000256" key="9">
    <source>
        <dbReference type="SAM" id="MobiDB-lite"/>
    </source>
</evidence>
<comment type="subcellular location">
    <subcellularLocation>
        <location evidence="1 7">Nucleus</location>
    </subcellularLocation>
</comment>
<reference evidence="10 11" key="1">
    <citation type="submission" date="2023-10" db="EMBL/GenBank/DDBJ databases">
        <title>Draft genome sequence of Xylaria bambusicola isolate GMP-LS, the root and basal stem rot pathogen of sugarcane in Indonesia.</title>
        <authorList>
            <person name="Selvaraj P."/>
            <person name="Muralishankar V."/>
            <person name="Muruganantham S."/>
            <person name="Sp S."/>
            <person name="Haryani S."/>
            <person name="Lau K.J.X."/>
            <person name="Naqvi N.I."/>
        </authorList>
    </citation>
    <scope>NUCLEOTIDE SEQUENCE [LARGE SCALE GENOMIC DNA]</scope>
    <source>
        <strain evidence="10">GMP-LS</strain>
    </source>
</reference>
<name>A0AAN7UB41_9PEZI</name>
<dbReference type="AlphaFoldDB" id="A0AAN7UB41"/>
<dbReference type="InterPro" id="IPR011425">
    <property type="entry name" value="Med9"/>
</dbReference>
<evidence type="ECO:0000256" key="6">
    <source>
        <dbReference type="ARBA" id="ARBA00023242"/>
    </source>
</evidence>
<dbReference type="Proteomes" id="UP001305414">
    <property type="component" value="Unassembled WGS sequence"/>
</dbReference>
<keyword evidence="4 7" id="KW-0010">Activator</keyword>
<feature type="region of interest" description="Disordered" evidence="9">
    <location>
        <begin position="40"/>
        <end position="86"/>
    </location>
</feature>
<sequence>MSSTQPPTNPLPLPEALNPDALDVLSELANLLTRLRALPTTTTTATTAPSTTSGATPAAAPTSHATPTPTALLSSQASSSRKTGELTLKEIPVATDALKHRFQRARNLIKTTLPDLDRGIAEQEVEIKALEARIARQRDTLAKLREVGERLAVVQGEGDGDKMEE</sequence>
<evidence type="ECO:0000256" key="1">
    <source>
        <dbReference type="ARBA" id="ARBA00004123"/>
    </source>
</evidence>
<feature type="compositionally biased region" description="Low complexity" evidence="9">
    <location>
        <begin position="40"/>
        <end position="73"/>
    </location>
</feature>
<gene>
    <name evidence="7" type="primary">MED9</name>
    <name evidence="10" type="ORF">RRF57_000959</name>
</gene>
<evidence type="ECO:0000256" key="4">
    <source>
        <dbReference type="ARBA" id="ARBA00023159"/>
    </source>
</evidence>
<keyword evidence="6 7" id="KW-0539">Nucleus</keyword>